<evidence type="ECO:0000313" key="2">
    <source>
        <dbReference type="EMBL" id="CAG9622473.1"/>
    </source>
</evidence>
<dbReference type="Proteomes" id="UP000789833">
    <property type="component" value="Unassembled WGS sequence"/>
</dbReference>
<keyword evidence="1" id="KW-1133">Transmembrane helix</keyword>
<comment type="caution">
    <text evidence="2">The sequence shown here is derived from an EMBL/GenBank/DDBJ whole genome shotgun (WGS) entry which is preliminary data.</text>
</comment>
<accession>A0ABM8YR51</accession>
<sequence>MKNSIKIMLLGITVLLLSFFIHNISMGDYPSTLVQLIFVAGFITVIVGFLYKEK</sequence>
<protein>
    <submittedName>
        <fullName evidence="2">Uncharacterized protein</fullName>
    </submittedName>
</protein>
<feature type="transmembrane region" description="Helical" evidence="1">
    <location>
        <begin position="32"/>
        <end position="51"/>
    </location>
</feature>
<gene>
    <name evidence="2" type="ORF">BACCIP111883_03264</name>
</gene>
<feature type="transmembrane region" description="Helical" evidence="1">
    <location>
        <begin position="7"/>
        <end position="26"/>
    </location>
</feature>
<organism evidence="2 3">
    <name type="scientific">Sutcliffiella rhizosphaerae</name>
    <dbReference type="NCBI Taxonomy" id="2880967"/>
    <lineage>
        <taxon>Bacteria</taxon>
        <taxon>Bacillati</taxon>
        <taxon>Bacillota</taxon>
        <taxon>Bacilli</taxon>
        <taxon>Bacillales</taxon>
        <taxon>Bacillaceae</taxon>
        <taxon>Sutcliffiella</taxon>
    </lineage>
</organism>
<evidence type="ECO:0000313" key="3">
    <source>
        <dbReference type="Proteomes" id="UP000789833"/>
    </source>
</evidence>
<keyword evidence="1" id="KW-0472">Membrane</keyword>
<name>A0ABM8YR51_9BACI</name>
<proteinExistence type="predicted"/>
<evidence type="ECO:0000256" key="1">
    <source>
        <dbReference type="SAM" id="Phobius"/>
    </source>
</evidence>
<keyword evidence="3" id="KW-1185">Reference proteome</keyword>
<dbReference type="EMBL" id="CAKJTJ010000022">
    <property type="protein sequence ID" value="CAG9622473.1"/>
    <property type="molecule type" value="Genomic_DNA"/>
</dbReference>
<keyword evidence="1" id="KW-0812">Transmembrane</keyword>
<reference evidence="2 3" key="1">
    <citation type="submission" date="2021-10" db="EMBL/GenBank/DDBJ databases">
        <authorList>
            <person name="Criscuolo A."/>
        </authorList>
    </citation>
    <scope>NUCLEOTIDE SEQUENCE [LARGE SCALE GENOMIC DNA]</scope>
    <source>
        <strain evidence="3">CIP 111883</strain>
    </source>
</reference>